<dbReference type="GO" id="GO:0051539">
    <property type="term" value="F:4 iron, 4 sulfur cluster binding"/>
    <property type="evidence" value="ECO:0007669"/>
    <property type="project" value="UniProtKB-KW"/>
</dbReference>
<sequence>MITGKPIAVQSVPTEKNDWQHQLTEMIQDLSALLDACGLSEPPAPLANMLAVGFPVRTTRHFASLITPGDWHDPLLQQILPWATEQVDVPGFSADPLQEREASPLPGLIHKYRSRVLLVPTGSCAIHCRYCFRRHFPYEGHRMGAKERAAILDYLSAHPEVNEVIFSGGDPLMLNDRSMQNWLTSLAGISSLTTVRFHSRLPIVLPDRLTPEFQRLLTSTRLQTVLVLHSNHAQELPEVLAQPLNALRAAGVILLNQAVLLRGVNDNLMTQAELSQRLMQLGVLPYYLHQLDSVSGAAHFAVSDNEALLLHNQMKEQLAGYLVPRLVQEIPDRPSKTWLP</sequence>
<dbReference type="PIRSF" id="PIRSF004911">
    <property type="entry name" value="DUF160"/>
    <property type="match status" value="1"/>
</dbReference>
<dbReference type="PANTHER" id="PTHR30538:SF1">
    <property type="entry name" value="L-LYSINE 2,3-AMINOMUTASE"/>
    <property type="match status" value="1"/>
</dbReference>
<evidence type="ECO:0000256" key="8">
    <source>
        <dbReference type="ARBA" id="ARBA00022723"/>
    </source>
</evidence>
<comment type="similarity">
    <text evidence="4">Belongs to the radical SAM superfamily. KamA family.</text>
</comment>
<feature type="modified residue" description="N6-(pyridoxal phosphate)lysine" evidence="15">
    <location>
        <position position="336"/>
    </location>
</feature>
<dbReference type="InterPro" id="IPR022462">
    <property type="entry name" value="EpmB"/>
</dbReference>
<evidence type="ECO:0000256" key="1">
    <source>
        <dbReference type="ARBA" id="ARBA00001352"/>
    </source>
</evidence>
<reference evidence="17" key="1">
    <citation type="submission" date="2022-07" db="EMBL/GenBank/DDBJ databases">
        <title>Complete genome sequence of Salinispirillum sp. LH10-3-1 capable of multiple carbohydrate inversion isolated from a soda lake.</title>
        <authorList>
            <person name="Liu J."/>
            <person name="Zhai Y."/>
            <person name="Zhang H."/>
            <person name="Yang H."/>
            <person name="Qu J."/>
            <person name="Li J."/>
        </authorList>
    </citation>
    <scope>NUCLEOTIDE SEQUENCE</scope>
    <source>
        <strain evidence="17">LH 10-3-1</strain>
    </source>
</reference>
<feature type="binding site" evidence="14">
    <location>
        <position position="124"/>
    </location>
    <ligand>
        <name>[4Fe-4S] cluster</name>
        <dbReference type="ChEBI" id="CHEBI:49883"/>
        <note>4Fe-4S-S-AdoMet</note>
    </ligand>
</feature>
<evidence type="ECO:0000256" key="11">
    <source>
        <dbReference type="ARBA" id="ARBA00023014"/>
    </source>
</evidence>
<evidence type="ECO:0000256" key="9">
    <source>
        <dbReference type="ARBA" id="ARBA00022898"/>
    </source>
</evidence>
<proteinExistence type="inferred from homology"/>
<evidence type="ECO:0000313" key="17">
    <source>
        <dbReference type="EMBL" id="WLD57707.1"/>
    </source>
</evidence>
<dbReference type="GO" id="GO:0046872">
    <property type="term" value="F:metal ion binding"/>
    <property type="evidence" value="ECO:0007669"/>
    <property type="project" value="UniProtKB-KW"/>
</dbReference>
<dbReference type="Gene3D" id="3.20.20.70">
    <property type="entry name" value="Aldolase class I"/>
    <property type="match status" value="1"/>
</dbReference>
<dbReference type="InterPro" id="IPR013785">
    <property type="entry name" value="Aldolase_TIM"/>
</dbReference>
<evidence type="ECO:0000256" key="15">
    <source>
        <dbReference type="PIRSR" id="PIRSR603739-50"/>
    </source>
</evidence>
<dbReference type="SFLD" id="SFLDF00314">
    <property type="entry name" value="L-lysine_2_3-aminomutase_(yjeK"/>
    <property type="match status" value="1"/>
</dbReference>
<keyword evidence="9 15" id="KW-0663">Pyridoxal phosphate</keyword>
<dbReference type="InterPro" id="IPR058240">
    <property type="entry name" value="rSAM_sf"/>
</dbReference>
<evidence type="ECO:0000256" key="4">
    <source>
        <dbReference type="ARBA" id="ARBA00008703"/>
    </source>
</evidence>
<comment type="cofactor">
    <cofactor evidence="3">
        <name>[4Fe-4S] cluster</name>
        <dbReference type="ChEBI" id="CHEBI:49883"/>
    </cofactor>
</comment>
<evidence type="ECO:0000256" key="14">
    <source>
        <dbReference type="PIRSR" id="PIRSR004911-1"/>
    </source>
</evidence>
<dbReference type="PROSITE" id="PS51918">
    <property type="entry name" value="RADICAL_SAM"/>
    <property type="match status" value="1"/>
</dbReference>
<evidence type="ECO:0000256" key="12">
    <source>
        <dbReference type="ARBA" id="ARBA00023235"/>
    </source>
</evidence>
<dbReference type="SUPFAM" id="SSF102114">
    <property type="entry name" value="Radical SAM enzymes"/>
    <property type="match status" value="1"/>
</dbReference>
<evidence type="ECO:0000256" key="6">
    <source>
        <dbReference type="ARBA" id="ARBA00022485"/>
    </source>
</evidence>
<keyword evidence="7" id="KW-0949">S-adenosyl-L-methionine</keyword>
<comment type="catalytic activity">
    <reaction evidence="1">
        <text>L-lysine = D-beta-lysine</text>
        <dbReference type="Rhea" id="RHEA:44148"/>
        <dbReference type="ChEBI" id="CHEBI:32551"/>
        <dbReference type="ChEBI" id="CHEBI:84138"/>
    </reaction>
</comment>
<dbReference type="PANTHER" id="PTHR30538">
    <property type="entry name" value="LYSINE 2,3-AMINOMUTASE-RELATED"/>
    <property type="match status" value="1"/>
</dbReference>
<dbReference type="GO" id="GO:0016853">
    <property type="term" value="F:isomerase activity"/>
    <property type="evidence" value="ECO:0007669"/>
    <property type="project" value="UniProtKB-KW"/>
</dbReference>
<evidence type="ECO:0000256" key="2">
    <source>
        <dbReference type="ARBA" id="ARBA00001933"/>
    </source>
</evidence>
<evidence type="ECO:0000256" key="10">
    <source>
        <dbReference type="ARBA" id="ARBA00023004"/>
    </source>
</evidence>
<keyword evidence="8 14" id="KW-0479">Metal-binding</keyword>
<feature type="binding site" evidence="14">
    <location>
        <position position="128"/>
    </location>
    <ligand>
        <name>[4Fe-4S] cluster</name>
        <dbReference type="ChEBI" id="CHEBI:49883"/>
        <note>4Fe-4S-S-AdoMet</note>
    </ligand>
</feature>
<dbReference type="CDD" id="cd01335">
    <property type="entry name" value="Radical_SAM"/>
    <property type="match status" value="1"/>
</dbReference>
<feature type="domain" description="Radical SAM core" evidence="16">
    <location>
        <begin position="110"/>
        <end position="340"/>
    </location>
</feature>
<dbReference type="EMBL" id="CP101717">
    <property type="protein sequence ID" value="WLD57707.1"/>
    <property type="molecule type" value="Genomic_DNA"/>
</dbReference>
<dbReference type="SFLD" id="SFLDS00029">
    <property type="entry name" value="Radical_SAM"/>
    <property type="match status" value="1"/>
</dbReference>
<dbReference type="InterPro" id="IPR007197">
    <property type="entry name" value="rSAM"/>
</dbReference>
<dbReference type="AlphaFoldDB" id="A0AB38YEH6"/>
<keyword evidence="11 14" id="KW-0411">Iron-sulfur</keyword>
<accession>A0AB38YEH6</accession>
<dbReference type="NCBIfam" id="TIGR00238">
    <property type="entry name" value="KamA family radical SAM protein"/>
    <property type="match status" value="1"/>
</dbReference>
<comment type="cofactor">
    <cofactor evidence="2 15">
        <name>pyridoxal 5'-phosphate</name>
        <dbReference type="ChEBI" id="CHEBI:597326"/>
    </cofactor>
</comment>
<organism evidence="17">
    <name type="scientific">Salinispirillum sp. LH 10-3-1</name>
    <dbReference type="NCBI Taxonomy" id="2952525"/>
    <lineage>
        <taxon>Bacteria</taxon>
        <taxon>Pseudomonadati</taxon>
        <taxon>Pseudomonadota</taxon>
        <taxon>Gammaproteobacteria</taxon>
        <taxon>Oceanospirillales</taxon>
        <taxon>Saccharospirillaceae</taxon>
        <taxon>Salinispirillum</taxon>
    </lineage>
</organism>
<evidence type="ECO:0000256" key="5">
    <source>
        <dbReference type="ARBA" id="ARBA00022363"/>
    </source>
</evidence>
<dbReference type="Pfam" id="PF04055">
    <property type="entry name" value="Radical_SAM"/>
    <property type="match status" value="1"/>
</dbReference>
<dbReference type="SFLD" id="SFLDG01070">
    <property type="entry name" value="PLP-dependent"/>
    <property type="match status" value="1"/>
</dbReference>
<evidence type="ECO:0000259" key="16">
    <source>
        <dbReference type="PROSITE" id="PS51918"/>
    </source>
</evidence>
<protein>
    <recommendedName>
        <fullName evidence="5">L-lysine 2,3-aminomutase</fullName>
    </recommendedName>
    <alternativeName>
        <fullName evidence="13">EF-P post-translational modification enzyme B</fullName>
    </alternativeName>
</protein>
<name>A0AB38YEH6_9GAMM</name>
<feature type="binding site" evidence="14">
    <location>
        <position position="131"/>
    </location>
    <ligand>
        <name>[4Fe-4S] cluster</name>
        <dbReference type="ChEBI" id="CHEBI:49883"/>
        <note>4Fe-4S-S-AdoMet</note>
    </ligand>
</feature>
<evidence type="ECO:0000256" key="3">
    <source>
        <dbReference type="ARBA" id="ARBA00001966"/>
    </source>
</evidence>
<dbReference type="NCBIfam" id="TIGR03821">
    <property type="entry name" value="EFP_modif_epmB"/>
    <property type="match status" value="1"/>
</dbReference>
<dbReference type="RefSeq" id="WP_304994992.1">
    <property type="nucleotide sequence ID" value="NZ_CP101717.1"/>
</dbReference>
<evidence type="ECO:0000256" key="13">
    <source>
        <dbReference type="ARBA" id="ARBA00030756"/>
    </source>
</evidence>
<dbReference type="InterPro" id="IPR003739">
    <property type="entry name" value="Lys_aminomutase/Glu_NH3_mut"/>
</dbReference>
<keyword evidence="12" id="KW-0413">Isomerase</keyword>
<keyword evidence="10" id="KW-0408">Iron</keyword>
<evidence type="ECO:0000256" key="7">
    <source>
        <dbReference type="ARBA" id="ARBA00022691"/>
    </source>
</evidence>
<keyword evidence="6 14" id="KW-0004">4Fe-4S</keyword>
<gene>
    <name evidence="17" type="primary">epmB</name>
    <name evidence="17" type="ORF">NFC81_13440</name>
</gene>